<dbReference type="AlphaFoldDB" id="A0AAV9UZK1"/>
<keyword evidence="2" id="KW-1185">Reference proteome</keyword>
<dbReference type="SUPFAM" id="SSF103247">
    <property type="entry name" value="TT1751-like"/>
    <property type="match status" value="1"/>
</dbReference>
<evidence type="ECO:0000313" key="1">
    <source>
        <dbReference type="EMBL" id="KAK6353066.1"/>
    </source>
</evidence>
<dbReference type="InterPro" id="IPR035923">
    <property type="entry name" value="TT1751-like_sf"/>
</dbReference>
<name>A0AAV9UZK1_9PEZI</name>
<reference evidence="1 2" key="1">
    <citation type="submission" date="2019-10" db="EMBL/GenBank/DDBJ databases">
        <authorList>
            <person name="Palmer J.M."/>
        </authorList>
    </citation>
    <scope>NUCLEOTIDE SEQUENCE [LARGE SCALE GENOMIC DNA]</scope>
    <source>
        <strain evidence="1 2">TWF696</strain>
    </source>
</reference>
<protein>
    <submittedName>
        <fullName evidence="1">Uncharacterized protein</fullName>
    </submittedName>
</protein>
<dbReference type="EMBL" id="JAVHNQ010000003">
    <property type="protein sequence ID" value="KAK6353066.1"/>
    <property type="molecule type" value="Genomic_DNA"/>
</dbReference>
<evidence type="ECO:0000313" key="2">
    <source>
        <dbReference type="Proteomes" id="UP001375240"/>
    </source>
</evidence>
<organism evidence="1 2">
    <name type="scientific">Orbilia brochopaga</name>
    <dbReference type="NCBI Taxonomy" id="3140254"/>
    <lineage>
        <taxon>Eukaryota</taxon>
        <taxon>Fungi</taxon>
        <taxon>Dikarya</taxon>
        <taxon>Ascomycota</taxon>
        <taxon>Pezizomycotina</taxon>
        <taxon>Orbiliomycetes</taxon>
        <taxon>Orbiliales</taxon>
        <taxon>Orbiliaceae</taxon>
        <taxon>Orbilia</taxon>
    </lineage>
</organism>
<accession>A0AAV9UZK1</accession>
<proteinExistence type="predicted"/>
<dbReference type="Proteomes" id="UP001375240">
    <property type="component" value="Unassembled WGS sequence"/>
</dbReference>
<sequence>MVKSRLSQQLGNITASSLLSAGANSQANYTTTVNRYKGPSGYIWFLTILHGRWFRLWGFADTRAYVPTEMQQYTLGDPLVLLNVARYTIDAFLSAPVRLLVYDTEDGGTIIQWDRPCTLQVLPGAPAAAYLACKASDDQLNMLVNYIAFG</sequence>
<comment type="caution">
    <text evidence="1">The sequence shown here is derived from an EMBL/GenBank/DDBJ whole genome shotgun (WGS) entry which is preliminary data.</text>
</comment>
<gene>
    <name evidence="1" type="ORF">TWF696_005056</name>
</gene>